<reference evidence="3 4" key="1">
    <citation type="submission" date="2021-09" db="EMBL/GenBank/DDBJ databases">
        <title>Genomic insights and catalytic innovation underlie evolution of tropane alkaloids biosynthesis.</title>
        <authorList>
            <person name="Wang Y.-J."/>
            <person name="Tian T."/>
            <person name="Huang J.-P."/>
            <person name="Huang S.-X."/>
        </authorList>
    </citation>
    <scope>NUCLEOTIDE SEQUENCE [LARGE SCALE GENOMIC DNA]</scope>
    <source>
        <strain evidence="3">KIB-2018</strain>
        <tissue evidence="3">Leaf</tissue>
    </source>
</reference>
<dbReference type="Gene3D" id="1.20.140.40">
    <property type="entry name" value="Invertase/pectin methylesterase inhibitor family protein"/>
    <property type="match status" value="1"/>
</dbReference>
<name>A0AAV8TG80_9ROSI</name>
<dbReference type="InterPro" id="IPR035513">
    <property type="entry name" value="Invertase/methylesterase_inhib"/>
</dbReference>
<evidence type="ECO:0000259" key="2">
    <source>
        <dbReference type="SMART" id="SM00856"/>
    </source>
</evidence>
<dbReference type="PROSITE" id="PS51257">
    <property type="entry name" value="PROKAR_LIPOPROTEIN"/>
    <property type="match status" value="1"/>
</dbReference>
<organism evidence="3 4">
    <name type="scientific">Erythroxylum novogranatense</name>
    <dbReference type="NCBI Taxonomy" id="1862640"/>
    <lineage>
        <taxon>Eukaryota</taxon>
        <taxon>Viridiplantae</taxon>
        <taxon>Streptophyta</taxon>
        <taxon>Embryophyta</taxon>
        <taxon>Tracheophyta</taxon>
        <taxon>Spermatophyta</taxon>
        <taxon>Magnoliopsida</taxon>
        <taxon>eudicotyledons</taxon>
        <taxon>Gunneridae</taxon>
        <taxon>Pentapetalae</taxon>
        <taxon>rosids</taxon>
        <taxon>fabids</taxon>
        <taxon>Malpighiales</taxon>
        <taxon>Erythroxylaceae</taxon>
        <taxon>Erythroxylum</taxon>
    </lineage>
</organism>
<comment type="caution">
    <text evidence="3">The sequence shown here is derived from an EMBL/GenBank/DDBJ whole genome shotgun (WGS) entry which is preliminary data.</text>
</comment>
<sequence length="173" mass="18903">MESGKRVLIIISIISSSCLFPSEAGAETHLELVSNTCKQVGDVNSCTNVLKTLPLSTNLQSMAVSALDAAKKQTTSVRDFFNDKSSKNPQFEKALKVCAEQFEVSIHSFNPMVLEGGTGSLDVHYALDNMKVCEDGLAKSNVHIDEITSKLREWMPYFTAAYATVMAMENTAK</sequence>
<accession>A0AAV8TG80</accession>
<dbReference type="GO" id="GO:0004857">
    <property type="term" value="F:enzyme inhibitor activity"/>
    <property type="evidence" value="ECO:0007669"/>
    <property type="project" value="InterPro"/>
</dbReference>
<gene>
    <name evidence="3" type="ORF">K2173_015653</name>
</gene>
<dbReference type="PANTHER" id="PTHR31890">
    <property type="entry name" value="PLANT INVERTASE/PECTIN METHYLESTERASE INHIBITOR SUPERFAMILY PROTEIN"/>
    <property type="match status" value="1"/>
</dbReference>
<protein>
    <recommendedName>
        <fullName evidence="2">Pectinesterase inhibitor domain-containing protein</fullName>
    </recommendedName>
</protein>
<dbReference type="SMART" id="SM00856">
    <property type="entry name" value="PMEI"/>
    <property type="match status" value="1"/>
</dbReference>
<dbReference type="NCBIfam" id="TIGR01614">
    <property type="entry name" value="PME_inhib"/>
    <property type="match status" value="1"/>
</dbReference>
<evidence type="ECO:0000313" key="3">
    <source>
        <dbReference type="EMBL" id="KAJ8765812.1"/>
    </source>
</evidence>
<feature type="chain" id="PRO_5043406740" description="Pectinesterase inhibitor domain-containing protein" evidence="1">
    <location>
        <begin position="27"/>
        <end position="173"/>
    </location>
</feature>
<proteinExistence type="predicted"/>
<dbReference type="AlphaFoldDB" id="A0AAV8TG80"/>
<keyword evidence="1" id="KW-0732">Signal</keyword>
<evidence type="ECO:0000313" key="4">
    <source>
        <dbReference type="Proteomes" id="UP001159364"/>
    </source>
</evidence>
<dbReference type="PANTHER" id="PTHR31890:SF11">
    <property type="entry name" value="PECTINESTERASE INHIBITOR DOMAIN-CONTAINING PROTEIN"/>
    <property type="match status" value="1"/>
</dbReference>
<keyword evidence="4" id="KW-1185">Reference proteome</keyword>
<feature type="signal peptide" evidence="1">
    <location>
        <begin position="1"/>
        <end position="26"/>
    </location>
</feature>
<dbReference type="Proteomes" id="UP001159364">
    <property type="component" value="Linkage Group LG05"/>
</dbReference>
<dbReference type="CDD" id="cd14859">
    <property type="entry name" value="PMEI_like"/>
    <property type="match status" value="1"/>
</dbReference>
<evidence type="ECO:0000256" key="1">
    <source>
        <dbReference type="SAM" id="SignalP"/>
    </source>
</evidence>
<dbReference type="SUPFAM" id="SSF101148">
    <property type="entry name" value="Plant invertase/pectin methylesterase inhibitor"/>
    <property type="match status" value="1"/>
</dbReference>
<dbReference type="EMBL" id="JAIWQS010000005">
    <property type="protein sequence ID" value="KAJ8765812.1"/>
    <property type="molecule type" value="Genomic_DNA"/>
</dbReference>
<dbReference type="InterPro" id="IPR006501">
    <property type="entry name" value="Pectinesterase_inhib_dom"/>
</dbReference>
<feature type="domain" description="Pectinesterase inhibitor" evidence="2">
    <location>
        <begin position="28"/>
        <end position="158"/>
    </location>
</feature>
<dbReference type="Pfam" id="PF04043">
    <property type="entry name" value="PMEI"/>
    <property type="match status" value="1"/>
</dbReference>